<feature type="chain" id="PRO_5039434507" evidence="1">
    <location>
        <begin position="22"/>
        <end position="132"/>
    </location>
</feature>
<accession>A0A9D3X4P2</accession>
<evidence type="ECO:0000256" key="1">
    <source>
        <dbReference type="SAM" id="SignalP"/>
    </source>
</evidence>
<evidence type="ECO:0000313" key="2">
    <source>
        <dbReference type="EMBL" id="KAH1173241.1"/>
    </source>
</evidence>
<protein>
    <submittedName>
        <fullName evidence="2">Uncharacterized protein</fullName>
    </submittedName>
</protein>
<organism evidence="2 3">
    <name type="scientific">Mauremys mutica</name>
    <name type="common">yellowpond turtle</name>
    <dbReference type="NCBI Taxonomy" id="74926"/>
    <lineage>
        <taxon>Eukaryota</taxon>
        <taxon>Metazoa</taxon>
        <taxon>Chordata</taxon>
        <taxon>Craniata</taxon>
        <taxon>Vertebrata</taxon>
        <taxon>Euteleostomi</taxon>
        <taxon>Archelosauria</taxon>
        <taxon>Testudinata</taxon>
        <taxon>Testudines</taxon>
        <taxon>Cryptodira</taxon>
        <taxon>Durocryptodira</taxon>
        <taxon>Testudinoidea</taxon>
        <taxon>Geoemydidae</taxon>
        <taxon>Geoemydinae</taxon>
        <taxon>Mauremys</taxon>
    </lineage>
</organism>
<keyword evidence="1" id="KW-0732">Signal</keyword>
<comment type="caution">
    <text evidence="2">The sequence shown here is derived from an EMBL/GenBank/DDBJ whole genome shotgun (WGS) entry which is preliminary data.</text>
</comment>
<dbReference type="Proteomes" id="UP000827986">
    <property type="component" value="Unassembled WGS sequence"/>
</dbReference>
<feature type="signal peptide" evidence="1">
    <location>
        <begin position="1"/>
        <end position="21"/>
    </location>
</feature>
<proteinExistence type="predicted"/>
<name>A0A9D3X4P2_9SAUR</name>
<dbReference type="EMBL" id="JAHDVG010000482">
    <property type="protein sequence ID" value="KAH1173241.1"/>
    <property type="molecule type" value="Genomic_DNA"/>
</dbReference>
<reference evidence="2" key="1">
    <citation type="submission" date="2021-09" db="EMBL/GenBank/DDBJ databases">
        <title>The genome of Mauremys mutica provides insights into the evolution of semi-aquatic lifestyle.</title>
        <authorList>
            <person name="Gong S."/>
            <person name="Gao Y."/>
        </authorList>
    </citation>
    <scope>NUCLEOTIDE SEQUENCE</scope>
    <source>
        <strain evidence="2">MM-2020</strain>
        <tissue evidence="2">Muscle</tissue>
    </source>
</reference>
<dbReference type="AlphaFoldDB" id="A0A9D3X4P2"/>
<keyword evidence="3" id="KW-1185">Reference proteome</keyword>
<sequence>MSVLVHLKILGLFSGSKLAIAFHSLDLLLQEQQHKMLNHSYFWRGGVWLELPGLHASNVLPIFLISHNISAPEHDVVKRSTIVALCRTPSYMQLSLLILIYLLADPSSSSFCRNWLNTLLCKNGCNFTLQPH</sequence>
<gene>
    <name evidence="2" type="ORF">KIL84_017080</name>
</gene>
<evidence type="ECO:0000313" key="3">
    <source>
        <dbReference type="Proteomes" id="UP000827986"/>
    </source>
</evidence>